<comment type="caution">
    <text evidence="2">The sequence shown here is derived from an EMBL/GenBank/DDBJ whole genome shotgun (WGS) entry which is preliminary data.</text>
</comment>
<proteinExistence type="predicted"/>
<accession>A0A8J4D8S0</accession>
<protein>
    <submittedName>
        <fullName evidence="2">Uncharacterized protein</fullName>
    </submittedName>
</protein>
<evidence type="ECO:0000313" key="2">
    <source>
        <dbReference type="EMBL" id="GIL97358.1"/>
    </source>
</evidence>
<evidence type="ECO:0000256" key="1">
    <source>
        <dbReference type="SAM" id="MobiDB-lite"/>
    </source>
</evidence>
<gene>
    <name evidence="2" type="ORF">Vretimale_3011</name>
</gene>
<evidence type="ECO:0000313" key="3">
    <source>
        <dbReference type="Proteomes" id="UP000722791"/>
    </source>
</evidence>
<reference evidence="2" key="1">
    <citation type="journal article" date="2021" name="Proc. Natl. Acad. Sci. U.S.A.">
        <title>Three genomes in the algal genus Volvox reveal the fate of a haploid sex-determining region after a transition to homothallism.</title>
        <authorList>
            <person name="Yamamoto K."/>
            <person name="Hamaji T."/>
            <person name="Kawai-Toyooka H."/>
            <person name="Matsuzaki R."/>
            <person name="Takahashi F."/>
            <person name="Nishimura Y."/>
            <person name="Kawachi M."/>
            <person name="Noguchi H."/>
            <person name="Minakuchi Y."/>
            <person name="Umen J.G."/>
            <person name="Toyoda A."/>
            <person name="Nozaki H."/>
        </authorList>
    </citation>
    <scope>NUCLEOTIDE SEQUENCE</scope>
    <source>
        <strain evidence="2">NIES-3785</strain>
    </source>
</reference>
<dbReference type="Proteomes" id="UP000722791">
    <property type="component" value="Unassembled WGS sequence"/>
</dbReference>
<feature type="region of interest" description="Disordered" evidence="1">
    <location>
        <begin position="1"/>
        <end position="97"/>
    </location>
</feature>
<dbReference type="AlphaFoldDB" id="A0A8J4D8S0"/>
<name>A0A8J4D8S0_9CHLO</name>
<organism evidence="2 3">
    <name type="scientific">Volvox reticuliferus</name>
    <dbReference type="NCBI Taxonomy" id="1737510"/>
    <lineage>
        <taxon>Eukaryota</taxon>
        <taxon>Viridiplantae</taxon>
        <taxon>Chlorophyta</taxon>
        <taxon>core chlorophytes</taxon>
        <taxon>Chlorophyceae</taxon>
        <taxon>CS clade</taxon>
        <taxon>Chlamydomonadales</taxon>
        <taxon>Volvocaceae</taxon>
        <taxon>Volvox</taxon>
    </lineage>
</organism>
<dbReference type="EMBL" id="BNCQ01000004">
    <property type="protein sequence ID" value="GIL97358.1"/>
    <property type="molecule type" value="Genomic_DNA"/>
</dbReference>
<feature type="compositionally biased region" description="Polar residues" evidence="1">
    <location>
        <begin position="19"/>
        <end position="30"/>
    </location>
</feature>
<feature type="compositionally biased region" description="Basic and acidic residues" evidence="1">
    <location>
        <begin position="55"/>
        <end position="80"/>
    </location>
</feature>
<sequence>MDCVSPMMATMARSRARHSPQTPDPSLQRSTRARAHEPLTHNSRQTRPQILRVLPHHEVAVKQRKQDACEHQEGTDEEKHRHTASQQPARGRLPLSGNTVDNAAAAFRWQPATLFPGEADTLQLPLRRNPITPLPPMRLTHP</sequence>